<evidence type="ECO:0000256" key="4">
    <source>
        <dbReference type="SAM" id="MobiDB-lite"/>
    </source>
</evidence>
<name>W9R561_9ROSA</name>
<dbReference type="GO" id="GO:0031124">
    <property type="term" value="P:mRNA 3'-end processing"/>
    <property type="evidence" value="ECO:0007669"/>
    <property type="project" value="InterPro"/>
</dbReference>
<evidence type="ECO:0000256" key="1">
    <source>
        <dbReference type="ARBA" id="ARBA00004123"/>
    </source>
</evidence>
<dbReference type="OrthoDB" id="272703at2759"/>
<evidence type="ECO:0000313" key="7">
    <source>
        <dbReference type="EMBL" id="EXB56914.1"/>
    </source>
</evidence>
<keyword evidence="2" id="KW-0694">RNA-binding</keyword>
<dbReference type="InterPro" id="IPR038192">
    <property type="entry name" value="CSTF_C_sf"/>
</dbReference>
<comment type="subcellular location">
    <subcellularLocation>
        <location evidence="1">Nucleus</location>
    </subcellularLocation>
</comment>
<feature type="compositionally biased region" description="Polar residues" evidence="4">
    <location>
        <begin position="293"/>
        <end position="309"/>
    </location>
</feature>
<dbReference type="Pfam" id="PF14304">
    <property type="entry name" value="CSTF_C"/>
    <property type="match status" value="1"/>
</dbReference>
<proteinExistence type="predicted"/>
<dbReference type="PANTHER" id="PTHR47866">
    <property type="entry name" value="HYDROXYPROLINE-RICH GLYCOPROTEIN FAMILY PROTEIN"/>
    <property type="match status" value="1"/>
</dbReference>
<dbReference type="FunFam" id="1.10.20.70:FF:000001">
    <property type="entry name" value="Cleavage stimulation factor subunit 2"/>
    <property type="match status" value="1"/>
</dbReference>
<accession>W9R561</accession>
<evidence type="ECO:0008006" key="9">
    <source>
        <dbReference type="Google" id="ProtNLM"/>
    </source>
</evidence>
<feature type="compositionally biased region" description="Pro residues" evidence="4">
    <location>
        <begin position="263"/>
        <end position="273"/>
    </location>
</feature>
<sequence>MAGMGKQVAGDGLSANLTGMSKNQLYEIMSQMKTLIEQNQQQARQILIQNPLLTKALFQAQIMLGMVQPPQVIPNIQPPPSQPSQQLTQATQQSNVQATQALSGQVGLKDQTGAPQIRTPARMQHQYQPVMATSTAIPGVNIPSQPMPLHPLQTPQQPKGHLNAQVTPTSLPQSSQLPNVPALPLHSSSQLPQLHQSHMPTASSQLQQSLPTTGIPHMPLQTPLPPQPRPPSMATFQHQYPPQMSANMGFQHPGAPQHLSQPPYHPGTRPPNLGPSFPHAQLPLPSQPPPQSVYQAGTEFNNQVGSNMQADRGSAWMSAPPENPALTQLSAAPPPLVPGQMGPGNQSARPPSLTPEMEKALLQQVMSLTPEQINLLPPEQRNQVLQLQQILRQ</sequence>
<feature type="domain" description="Cleavage stimulation factor subunit 2 hinge" evidence="6">
    <location>
        <begin position="8"/>
        <end position="72"/>
    </location>
</feature>
<dbReference type="Proteomes" id="UP000030645">
    <property type="component" value="Unassembled WGS sequence"/>
</dbReference>
<dbReference type="Gene3D" id="1.10.20.70">
    <property type="entry name" value="Transcription termination and cleavage factor, C-terminal domain"/>
    <property type="match status" value="1"/>
</dbReference>
<dbReference type="Gene3D" id="1.25.40.630">
    <property type="match status" value="1"/>
</dbReference>
<feature type="compositionally biased region" description="Polar residues" evidence="4">
    <location>
        <begin position="164"/>
        <end position="178"/>
    </location>
</feature>
<feature type="compositionally biased region" description="Polar residues" evidence="4">
    <location>
        <begin position="199"/>
        <end position="212"/>
    </location>
</feature>
<protein>
    <recommendedName>
        <fullName evidence="9">Cleavage stimulation factor subunit 2 hinge domain-containing protein</fullName>
    </recommendedName>
</protein>
<feature type="region of interest" description="Disordered" evidence="4">
    <location>
        <begin position="92"/>
        <end position="112"/>
    </location>
</feature>
<evidence type="ECO:0000259" key="6">
    <source>
        <dbReference type="Pfam" id="PF14327"/>
    </source>
</evidence>
<dbReference type="GO" id="GO:0003723">
    <property type="term" value="F:RNA binding"/>
    <property type="evidence" value="ECO:0007669"/>
    <property type="project" value="UniProtKB-KW"/>
</dbReference>
<evidence type="ECO:0000259" key="5">
    <source>
        <dbReference type="Pfam" id="PF14304"/>
    </source>
</evidence>
<dbReference type="AlphaFoldDB" id="W9R561"/>
<dbReference type="PANTHER" id="PTHR47866:SF2">
    <property type="entry name" value="HYDROXYPROLINE-RICH GLYCOPROTEIN FAMILY PROTEIN"/>
    <property type="match status" value="1"/>
</dbReference>
<organism evidence="7 8">
    <name type="scientific">Morus notabilis</name>
    <dbReference type="NCBI Taxonomy" id="981085"/>
    <lineage>
        <taxon>Eukaryota</taxon>
        <taxon>Viridiplantae</taxon>
        <taxon>Streptophyta</taxon>
        <taxon>Embryophyta</taxon>
        <taxon>Tracheophyta</taxon>
        <taxon>Spermatophyta</taxon>
        <taxon>Magnoliopsida</taxon>
        <taxon>eudicotyledons</taxon>
        <taxon>Gunneridae</taxon>
        <taxon>Pentapetalae</taxon>
        <taxon>rosids</taxon>
        <taxon>fabids</taxon>
        <taxon>Rosales</taxon>
        <taxon>Moraceae</taxon>
        <taxon>Moreae</taxon>
        <taxon>Morus</taxon>
    </lineage>
</organism>
<feature type="compositionally biased region" description="Low complexity" evidence="4">
    <location>
        <begin position="183"/>
        <end position="198"/>
    </location>
</feature>
<gene>
    <name evidence="7" type="ORF">L484_019959</name>
</gene>
<feature type="region of interest" description="Disordered" evidence="4">
    <location>
        <begin position="137"/>
        <end position="332"/>
    </location>
</feature>
<dbReference type="InterPro" id="IPR025742">
    <property type="entry name" value="CSTF2_hinge"/>
</dbReference>
<dbReference type="STRING" id="981085.W9R561"/>
<dbReference type="KEGG" id="mnt:21402874"/>
<reference evidence="8" key="1">
    <citation type="submission" date="2013-01" db="EMBL/GenBank/DDBJ databases">
        <title>Draft Genome Sequence of a Mulberry Tree, Morus notabilis C.K. Schneid.</title>
        <authorList>
            <person name="He N."/>
            <person name="Zhao S."/>
        </authorList>
    </citation>
    <scope>NUCLEOTIDE SEQUENCE</scope>
</reference>
<evidence type="ECO:0000256" key="3">
    <source>
        <dbReference type="ARBA" id="ARBA00023242"/>
    </source>
</evidence>
<dbReference type="GO" id="GO:0005634">
    <property type="term" value="C:nucleus"/>
    <property type="evidence" value="ECO:0007669"/>
    <property type="project" value="UniProtKB-SubCell"/>
</dbReference>
<dbReference type="EMBL" id="KE344319">
    <property type="protein sequence ID" value="EXB56914.1"/>
    <property type="molecule type" value="Genomic_DNA"/>
</dbReference>
<evidence type="ECO:0000313" key="8">
    <source>
        <dbReference type="Proteomes" id="UP000030645"/>
    </source>
</evidence>
<evidence type="ECO:0000256" key="2">
    <source>
        <dbReference type="ARBA" id="ARBA00022884"/>
    </source>
</evidence>
<dbReference type="InterPro" id="IPR026896">
    <property type="entry name" value="CSTF_C"/>
</dbReference>
<keyword evidence="3" id="KW-0539">Nucleus</keyword>
<feature type="compositionally biased region" description="Polar residues" evidence="4">
    <location>
        <begin position="234"/>
        <end position="248"/>
    </location>
</feature>
<dbReference type="eggNOG" id="ENOG502QRPP">
    <property type="taxonomic scope" value="Eukaryota"/>
</dbReference>
<feature type="compositionally biased region" description="Pro residues" evidence="4">
    <location>
        <begin position="222"/>
        <end position="231"/>
    </location>
</feature>
<dbReference type="Pfam" id="PF14327">
    <property type="entry name" value="CSTF2_hinge"/>
    <property type="match status" value="1"/>
</dbReference>
<feature type="domain" description="Transcription termination and cleavage factor C-terminal" evidence="5">
    <location>
        <begin position="359"/>
        <end position="393"/>
    </location>
</feature>
<keyword evidence="8" id="KW-1185">Reference proteome</keyword>